<evidence type="ECO:0000313" key="1">
    <source>
        <dbReference type="EMBL" id="KAJ9650196.1"/>
    </source>
</evidence>
<gene>
    <name evidence="1" type="ORF">H2198_010496</name>
</gene>
<dbReference type="EMBL" id="JAPDRQ010000372">
    <property type="protein sequence ID" value="KAJ9650196.1"/>
    <property type="molecule type" value="Genomic_DNA"/>
</dbReference>
<reference evidence="1" key="1">
    <citation type="submission" date="2022-10" db="EMBL/GenBank/DDBJ databases">
        <title>Culturing micro-colonial fungi from biological soil crusts in the Mojave desert and describing Neophaeococcomyces mojavensis, and introducing the new genera and species Taxawa tesnikishii.</title>
        <authorList>
            <person name="Kurbessoian T."/>
            <person name="Stajich J.E."/>
        </authorList>
    </citation>
    <scope>NUCLEOTIDE SEQUENCE</scope>
    <source>
        <strain evidence="1">JES_112</strain>
    </source>
</reference>
<proteinExistence type="predicted"/>
<comment type="caution">
    <text evidence="1">The sequence shown here is derived from an EMBL/GenBank/DDBJ whole genome shotgun (WGS) entry which is preliminary data.</text>
</comment>
<feature type="non-terminal residue" evidence="1">
    <location>
        <position position="287"/>
    </location>
</feature>
<accession>A0ACC2ZRN6</accession>
<evidence type="ECO:0000313" key="2">
    <source>
        <dbReference type="Proteomes" id="UP001172386"/>
    </source>
</evidence>
<dbReference type="Proteomes" id="UP001172386">
    <property type="component" value="Unassembled WGS sequence"/>
</dbReference>
<sequence length="287" mass="31069">MPLRVTIVGGGLAGLISARVLREHHEVTVLERYSGNPELGAAINMGPSAVKILRSLKFDVKRCGSIVADSSRVFDKSGKNLQMVDMSAFSRAAGADWIFQHRVDLWTEFYHLATAPSDELSISGSPAKVITNAEVVNVNVDSGDVELADGTVLQSDLIVGADGIKSIIRPLVIDQKEFETARPSGTSAFRFLMPANEALTQMSSKGGSFANVLDTAKPASLDVYIATDGSSRSVVIYPVRNFELLNFVCIAPDSLIKTETSESWSAVGTREDLLDTYHDFDYLQPLL</sequence>
<organism evidence="1 2">
    <name type="scientific">Neophaeococcomyces mojaviensis</name>
    <dbReference type="NCBI Taxonomy" id="3383035"/>
    <lineage>
        <taxon>Eukaryota</taxon>
        <taxon>Fungi</taxon>
        <taxon>Dikarya</taxon>
        <taxon>Ascomycota</taxon>
        <taxon>Pezizomycotina</taxon>
        <taxon>Eurotiomycetes</taxon>
        <taxon>Chaetothyriomycetidae</taxon>
        <taxon>Chaetothyriales</taxon>
        <taxon>Chaetothyriales incertae sedis</taxon>
        <taxon>Neophaeococcomyces</taxon>
    </lineage>
</organism>
<keyword evidence="2" id="KW-1185">Reference proteome</keyword>
<name>A0ACC2ZRN6_9EURO</name>
<protein>
    <submittedName>
        <fullName evidence="1">Uncharacterized protein</fullName>
    </submittedName>
</protein>